<dbReference type="EMBL" id="ABVR01000039">
    <property type="protein sequence ID" value="EEG90185.1"/>
    <property type="molecule type" value="Genomic_DNA"/>
</dbReference>
<dbReference type="AlphaFoldDB" id="C0B8E8"/>
<name>C0B8E8_9FIRM</name>
<evidence type="ECO:0000313" key="2">
    <source>
        <dbReference type="Proteomes" id="UP000003793"/>
    </source>
</evidence>
<protein>
    <submittedName>
        <fullName evidence="1">Uncharacterized protein</fullName>
    </submittedName>
</protein>
<gene>
    <name evidence="1" type="ORF">COPCOM_01422</name>
</gene>
<dbReference type="Proteomes" id="UP000003793">
    <property type="component" value="Unassembled WGS sequence"/>
</dbReference>
<evidence type="ECO:0000313" key="1">
    <source>
        <dbReference type="EMBL" id="EEG90185.1"/>
    </source>
</evidence>
<accession>C0B8E8</accession>
<reference evidence="1 2" key="2">
    <citation type="submission" date="2009-03" db="EMBL/GenBank/DDBJ databases">
        <title>Draft genome sequence of Coprococcus comes (ATCC 27758).</title>
        <authorList>
            <person name="Sudarsanam P."/>
            <person name="Ley R."/>
            <person name="Guruge J."/>
            <person name="Turnbaugh P.J."/>
            <person name="Mahowald M."/>
            <person name="Liep D."/>
            <person name="Gordon J."/>
        </authorList>
    </citation>
    <scope>NUCLEOTIDE SEQUENCE [LARGE SCALE GENOMIC DNA]</scope>
    <source>
        <strain evidence="1 2">ATCC 27758</strain>
    </source>
</reference>
<proteinExistence type="predicted"/>
<reference evidence="1 2" key="1">
    <citation type="submission" date="2009-02" db="EMBL/GenBank/DDBJ databases">
        <authorList>
            <person name="Fulton L."/>
            <person name="Clifton S."/>
            <person name="Fulton B."/>
            <person name="Xu J."/>
            <person name="Minx P."/>
            <person name="Pepin K.H."/>
            <person name="Johnson M."/>
            <person name="Bhonagiri V."/>
            <person name="Nash W.E."/>
            <person name="Mardis E.R."/>
            <person name="Wilson R.K."/>
        </authorList>
    </citation>
    <scope>NUCLEOTIDE SEQUENCE [LARGE SCALE GENOMIC DNA]</scope>
    <source>
        <strain evidence="1 2">ATCC 27758</strain>
    </source>
</reference>
<organism evidence="1 2">
    <name type="scientific">Coprococcus comes ATCC 27758</name>
    <dbReference type="NCBI Taxonomy" id="470146"/>
    <lineage>
        <taxon>Bacteria</taxon>
        <taxon>Bacillati</taxon>
        <taxon>Bacillota</taxon>
        <taxon>Clostridia</taxon>
        <taxon>Lachnospirales</taxon>
        <taxon>Lachnospiraceae</taxon>
        <taxon>Coprococcus</taxon>
    </lineage>
</organism>
<comment type="caution">
    <text evidence="1">The sequence shown here is derived from an EMBL/GenBank/DDBJ whole genome shotgun (WGS) entry which is preliminary data.</text>
</comment>
<dbReference type="HOGENOM" id="CLU_3151693_0_0_9"/>
<sequence>MTKRKYEWINNGNKTDTAVRNCMWVRIKENHCRRDVISSDPVMVFCIR</sequence>